<evidence type="ECO:0000313" key="3">
    <source>
        <dbReference type="EMBL" id="MXV52173.1"/>
    </source>
</evidence>
<dbReference type="Proteomes" id="UP000466586">
    <property type="component" value="Unassembled WGS sequence"/>
</dbReference>
<organism evidence="3 4">
    <name type="scientific">Hufsiella arboris</name>
    <dbReference type="NCBI Taxonomy" id="2695275"/>
    <lineage>
        <taxon>Bacteria</taxon>
        <taxon>Pseudomonadati</taxon>
        <taxon>Bacteroidota</taxon>
        <taxon>Sphingobacteriia</taxon>
        <taxon>Sphingobacteriales</taxon>
        <taxon>Sphingobacteriaceae</taxon>
        <taxon>Hufsiella</taxon>
    </lineage>
</organism>
<dbReference type="PANTHER" id="PTHR16301:SF20">
    <property type="entry name" value="IMPACT FAMILY MEMBER YIGZ"/>
    <property type="match status" value="1"/>
</dbReference>
<name>A0A7K1YC67_9SPHI</name>
<dbReference type="Gene3D" id="3.30.230.30">
    <property type="entry name" value="Impact, N-terminal domain"/>
    <property type="match status" value="1"/>
</dbReference>
<dbReference type="PANTHER" id="PTHR16301">
    <property type="entry name" value="IMPACT-RELATED"/>
    <property type="match status" value="1"/>
</dbReference>
<evidence type="ECO:0000256" key="1">
    <source>
        <dbReference type="ARBA" id="ARBA00007665"/>
    </source>
</evidence>
<dbReference type="InterPro" id="IPR020569">
    <property type="entry name" value="UPF0029_Impact_CS"/>
</dbReference>
<dbReference type="InterPro" id="IPR023582">
    <property type="entry name" value="Impact"/>
</dbReference>
<dbReference type="InterPro" id="IPR036956">
    <property type="entry name" value="Impact_N_sf"/>
</dbReference>
<dbReference type="EMBL" id="WVHT01000006">
    <property type="protein sequence ID" value="MXV52173.1"/>
    <property type="molecule type" value="Genomic_DNA"/>
</dbReference>
<feature type="domain" description="Impact N-terminal" evidence="2">
    <location>
        <begin position="22"/>
        <end position="127"/>
    </location>
</feature>
<dbReference type="GO" id="GO:0005737">
    <property type="term" value="C:cytoplasm"/>
    <property type="evidence" value="ECO:0007669"/>
    <property type="project" value="TreeGrafter"/>
</dbReference>
<dbReference type="Pfam" id="PF01205">
    <property type="entry name" value="Impact_N"/>
    <property type="match status" value="1"/>
</dbReference>
<protein>
    <submittedName>
        <fullName evidence="3">YigZ family protein</fullName>
    </submittedName>
</protein>
<accession>A0A7K1YC67</accession>
<dbReference type="SUPFAM" id="SSF54211">
    <property type="entry name" value="Ribosomal protein S5 domain 2-like"/>
    <property type="match status" value="1"/>
</dbReference>
<evidence type="ECO:0000259" key="2">
    <source>
        <dbReference type="Pfam" id="PF01205"/>
    </source>
</evidence>
<dbReference type="AlphaFoldDB" id="A0A7K1YC67"/>
<reference evidence="3 4" key="1">
    <citation type="submission" date="2019-11" db="EMBL/GenBank/DDBJ databases">
        <title>Pedobacter sp. HMF7647 Genome sequencing and assembly.</title>
        <authorList>
            <person name="Kang H."/>
            <person name="Kim H."/>
            <person name="Joh K."/>
        </authorList>
    </citation>
    <scope>NUCLEOTIDE SEQUENCE [LARGE SCALE GENOMIC DNA]</scope>
    <source>
        <strain evidence="3 4">HMF7647</strain>
    </source>
</reference>
<dbReference type="PROSITE" id="PS00910">
    <property type="entry name" value="UPF0029"/>
    <property type="match status" value="1"/>
</dbReference>
<dbReference type="GO" id="GO:0006446">
    <property type="term" value="P:regulation of translational initiation"/>
    <property type="evidence" value="ECO:0007669"/>
    <property type="project" value="TreeGrafter"/>
</dbReference>
<dbReference type="InterPro" id="IPR020568">
    <property type="entry name" value="Ribosomal_Su5_D2-typ_SF"/>
</dbReference>
<sequence>MMLFEDTYKTIASVSEGIFRDKGSKFIGFAYPVKNELEAREILKTLRSLHPKANHHCWALRLSPDRSIFKFNDDGEPSGTAGRPILNTLLSNDLTNVLVVVVRYFGGTLLGVPGLINAYKNATTEALKSAQTIEKTVNDRYRINFSYDRMNDVMKLLKDEDLSVINPAYSSECSLETEIRKSRINSILSRLEKLEDVKAQYLTTC</sequence>
<comment type="caution">
    <text evidence="3">The sequence shown here is derived from an EMBL/GenBank/DDBJ whole genome shotgun (WGS) entry which is preliminary data.</text>
</comment>
<keyword evidence="4" id="KW-1185">Reference proteome</keyword>
<gene>
    <name evidence="3" type="ORF">GS399_14440</name>
</gene>
<dbReference type="InterPro" id="IPR001498">
    <property type="entry name" value="Impact_N"/>
</dbReference>
<proteinExistence type="inferred from homology"/>
<comment type="similarity">
    <text evidence="1">Belongs to the IMPACT family.</text>
</comment>
<evidence type="ECO:0000313" key="4">
    <source>
        <dbReference type="Proteomes" id="UP000466586"/>
    </source>
</evidence>